<sequence length="97" mass="11260">MQISVKKVLFEIPHIQLAQLESDEYCLIVEDTELNDLVEDFLWDEYVYESTFVSSEGRDKPAIYFNTFGAGLPVEGLIERLRAINQVEVESIFRKNN</sequence>
<protein>
    <submittedName>
        <fullName evidence="1">Uncharacterized protein</fullName>
    </submittedName>
</protein>
<accession>A0A0C1LG96</accession>
<proteinExistence type="predicted"/>
<gene>
    <name evidence="1" type="ORF">OI18_12215</name>
</gene>
<keyword evidence="2" id="KW-1185">Reference proteome</keyword>
<dbReference type="EMBL" id="JSVC01000013">
    <property type="protein sequence ID" value="KIC94378.1"/>
    <property type="molecule type" value="Genomic_DNA"/>
</dbReference>
<dbReference type="AlphaFoldDB" id="A0A0C1LG96"/>
<dbReference type="OrthoDB" id="1494976at2"/>
<evidence type="ECO:0000313" key="2">
    <source>
        <dbReference type="Proteomes" id="UP000031408"/>
    </source>
</evidence>
<dbReference type="RefSeq" id="WP_039140138.1">
    <property type="nucleotide sequence ID" value="NZ_JSVC01000013.1"/>
</dbReference>
<dbReference type="Proteomes" id="UP000031408">
    <property type="component" value="Unassembled WGS sequence"/>
</dbReference>
<evidence type="ECO:0000313" key="1">
    <source>
        <dbReference type="EMBL" id="KIC94378.1"/>
    </source>
</evidence>
<reference evidence="1 2" key="1">
    <citation type="submission" date="2014-11" db="EMBL/GenBank/DDBJ databases">
        <title>Genome sequence of Flavihumibacter solisilvae 3-3.</title>
        <authorList>
            <person name="Zhou G."/>
            <person name="Li M."/>
            <person name="Wang G."/>
        </authorList>
    </citation>
    <scope>NUCLEOTIDE SEQUENCE [LARGE SCALE GENOMIC DNA]</scope>
    <source>
        <strain evidence="1 2">3-3</strain>
    </source>
</reference>
<organism evidence="1 2">
    <name type="scientific">Flavihumibacter solisilvae</name>
    <dbReference type="NCBI Taxonomy" id="1349421"/>
    <lineage>
        <taxon>Bacteria</taxon>
        <taxon>Pseudomonadati</taxon>
        <taxon>Bacteroidota</taxon>
        <taxon>Chitinophagia</taxon>
        <taxon>Chitinophagales</taxon>
        <taxon>Chitinophagaceae</taxon>
        <taxon>Flavihumibacter</taxon>
    </lineage>
</organism>
<comment type="caution">
    <text evidence="1">The sequence shown here is derived from an EMBL/GenBank/DDBJ whole genome shotgun (WGS) entry which is preliminary data.</text>
</comment>
<name>A0A0C1LG96_9BACT</name>